<gene>
    <name evidence="2" type="ORF">vBKpMFBKp24_268</name>
</gene>
<evidence type="ECO:0000313" key="2">
    <source>
        <dbReference type="EMBL" id="QQV92070.1"/>
    </source>
</evidence>
<keyword evidence="1" id="KW-1133">Transmembrane helix</keyword>
<proteinExistence type="predicted"/>
<keyword evidence="1" id="KW-0812">Transmembrane</keyword>
<evidence type="ECO:0000256" key="1">
    <source>
        <dbReference type="SAM" id="Phobius"/>
    </source>
</evidence>
<protein>
    <submittedName>
        <fullName evidence="2">Uncharacterized protein</fullName>
    </submittedName>
</protein>
<dbReference type="EMBL" id="MW394391">
    <property type="protein sequence ID" value="QQV92070.1"/>
    <property type="molecule type" value="Genomic_DNA"/>
</dbReference>
<keyword evidence="3" id="KW-1185">Reference proteome</keyword>
<name>A0A7U0GBD7_9CAUD</name>
<organism evidence="2 3">
    <name type="scientific">Klebsiella phage vB_KpM_FBKp24</name>
    <dbReference type="NCBI Taxonomy" id="2801834"/>
    <lineage>
        <taxon>Viruses</taxon>
        <taxon>Duplodnaviria</taxon>
        <taxon>Heunggongvirae</taxon>
        <taxon>Uroviricota</taxon>
        <taxon>Caudoviricetes</taxon>
        <taxon>Chimalliviridae</taxon>
        <taxon>Maaswegvirus</taxon>
        <taxon>Maaswegvirus Kp24</taxon>
    </lineage>
</organism>
<reference evidence="2 3" key="1">
    <citation type="submission" date="2020-12" db="EMBL/GenBank/DDBJ databases">
        <title>Genomic characterization of four novel bacteriophages infecting Klebsiella pneumoniae.</title>
        <authorList>
            <person name="Estrada Bonilla B."/>
            <person name="Costa A.R."/>
            <person name="van Rossum T."/>
            <person name="Hagedoorn S."/>
            <person name="Wallinga H."/>
            <person name="Xiao M."/>
            <person name="Song W."/>
            <person name="Haas P.-J."/>
            <person name="Nobrega F.L."/>
            <person name="Brouns S.J.J."/>
        </authorList>
    </citation>
    <scope>NUCLEOTIDE SEQUENCE [LARGE SCALE GENOMIC DNA]</scope>
</reference>
<accession>A0A7U0GBD7</accession>
<dbReference type="Proteomes" id="UP000596381">
    <property type="component" value="Segment"/>
</dbReference>
<evidence type="ECO:0000313" key="3">
    <source>
        <dbReference type="Proteomes" id="UP000596381"/>
    </source>
</evidence>
<sequence>MIDTFGISMFCIFTAILLFCVYKGFNHGKKEKGPSRPAAEIENPDEYWLKTKKEVEKDLIQSLLPGDETLKNLQGELSRKESMLVRGENTVIARVSSSLNSVSVFLHRDFMGIYRIAPAVEIDDWDDEVRCLTEAKTKMYGFSSSSRSQYGYCSHTDNRKTLLRGWMMWLSEKLSEDRSFTILYSPWDIFRDREKRIDEIVLCSAGAYVNKFSVKGTPADVYKQLLSFSEEMKTQLEKEYIDSIGFFSRKISDYISETVLKNITVKELKGKSTIDLTQGQDFVANAVLELDKNDFILKLKLKKPGVDLDGDKLLIYVKENLFNFFSDYGKPVEIIEKESNYDLQIWNGCTIEGNPHNLATEGHFYFVLRVKEIGEDLHS</sequence>
<feature type="transmembrane region" description="Helical" evidence="1">
    <location>
        <begin position="6"/>
        <end position="25"/>
    </location>
</feature>
<keyword evidence="1" id="KW-0472">Membrane</keyword>